<evidence type="ECO:0000259" key="2">
    <source>
        <dbReference type="Pfam" id="PF13472"/>
    </source>
</evidence>
<dbReference type="Pfam" id="PF13472">
    <property type="entry name" value="Lipase_GDSL_2"/>
    <property type="match status" value="1"/>
</dbReference>
<dbReference type="Proteomes" id="UP001162802">
    <property type="component" value="Unassembled WGS sequence"/>
</dbReference>
<dbReference type="InterPro" id="IPR051532">
    <property type="entry name" value="Ester_Hydrolysis_Enzymes"/>
</dbReference>
<organism evidence="3 4">
    <name type="scientific">Novosphingobium mangrovi</name>
    <name type="common">ex Hu et al. 2023</name>
    <dbReference type="NCBI Taxonomy" id="2930094"/>
    <lineage>
        <taxon>Bacteria</taxon>
        <taxon>Pseudomonadati</taxon>
        <taxon>Pseudomonadota</taxon>
        <taxon>Alphaproteobacteria</taxon>
        <taxon>Sphingomonadales</taxon>
        <taxon>Sphingomonadaceae</taxon>
        <taxon>Novosphingobium</taxon>
    </lineage>
</organism>
<dbReference type="InterPro" id="IPR013830">
    <property type="entry name" value="SGNH_hydro"/>
</dbReference>
<evidence type="ECO:0000313" key="3">
    <source>
        <dbReference type="EMBL" id="MCJ1959285.1"/>
    </source>
</evidence>
<comment type="caution">
    <text evidence="3">The sequence shown here is derived from an EMBL/GenBank/DDBJ whole genome shotgun (WGS) entry which is preliminary data.</text>
</comment>
<dbReference type="SUPFAM" id="SSF52266">
    <property type="entry name" value="SGNH hydrolase"/>
    <property type="match status" value="1"/>
</dbReference>
<keyword evidence="4" id="KW-1185">Reference proteome</keyword>
<keyword evidence="3" id="KW-0378">Hydrolase</keyword>
<protein>
    <submittedName>
        <fullName evidence="3">SGNH/GDSL hydrolase family protein</fullName>
    </submittedName>
</protein>
<proteinExistence type="predicted"/>
<accession>A0ABT0A7W9</accession>
<keyword evidence="1" id="KW-0732">Signal</keyword>
<gene>
    <name evidence="3" type="ORF">MTR65_01150</name>
</gene>
<feature type="chain" id="PRO_5046073656" evidence="1">
    <location>
        <begin position="25"/>
        <end position="272"/>
    </location>
</feature>
<dbReference type="GO" id="GO:0016787">
    <property type="term" value="F:hydrolase activity"/>
    <property type="evidence" value="ECO:0007669"/>
    <property type="project" value="UniProtKB-KW"/>
</dbReference>
<dbReference type="RefSeq" id="WP_243796433.1">
    <property type="nucleotide sequence ID" value="NZ_JALHAT010000001.1"/>
</dbReference>
<feature type="signal peptide" evidence="1">
    <location>
        <begin position="1"/>
        <end position="24"/>
    </location>
</feature>
<sequence>MRHAATAIAGALALSAALVVPAGAQTRVDGDPHAQDPVGIVEEPCPHHPMPSDGEGWHIWNLHMLTRDFGQLCRYAEANTELKAKNAPVEVVFMGDSITDNWQNIDPDFWTGGRVDRGISGQTTQQMLVRYREDVLNLKPRAVHILAATNDIAGNTGAATMEQVTGNIETMAELARAHGIKVILGSVPPAKAFPWAPDKTPDPQVRALNAWLKAYAAREGLTYVDYWSALAAPDGAMREGLSSDGVHPTAKGYAIMAPLAKAAIAHTLGNAD</sequence>
<name>A0ABT0A7W9_9SPHN</name>
<reference evidence="3" key="1">
    <citation type="submission" date="2022-03" db="EMBL/GenBank/DDBJ databases">
        <title>Identification of a novel bacterium isolated from mangrove sediments.</title>
        <authorList>
            <person name="Pan X."/>
        </authorList>
    </citation>
    <scope>NUCLEOTIDE SEQUENCE</scope>
    <source>
        <strain evidence="3">B2637</strain>
    </source>
</reference>
<dbReference type="InterPro" id="IPR036514">
    <property type="entry name" value="SGNH_hydro_sf"/>
</dbReference>
<dbReference type="PANTHER" id="PTHR30383">
    <property type="entry name" value="THIOESTERASE 1/PROTEASE 1/LYSOPHOSPHOLIPASE L1"/>
    <property type="match status" value="1"/>
</dbReference>
<feature type="domain" description="SGNH hydrolase-type esterase" evidence="2">
    <location>
        <begin position="93"/>
        <end position="255"/>
    </location>
</feature>
<dbReference type="PANTHER" id="PTHR30383:SF5">
    <property type="entry name" value="SGNH HYDROLASE-TYPE ESTERASE DOMAIN-CONTAINING PROTEIN"/>
    <property type="match status" value="1"/>
</dbReference>
<dbReference type="CDD" id="cd04501">
    <property type="entry name" value="SGNH_hydrolase_like_4"/>
    <property type="match status" value="1"/>
</dbReference>
<dbReference type="Gene3D" id="3.40.50.1110">
    <property type="entry name" value="SGNH hydrolase"/>
    <property type="match status" value="1"/>
</dbReference>
<dbReference type="EMBL" id="JALHAT010000001">
    <property type="protein sequence ID" value="MCJ1959285.1"/>
    <property type="molecule type" value="Genomic_DNA"/>
</dbReference>
<evidence type="ECO:0000256" key="1">
    <source>
        <dbReference type="SAM" id="SignalP"/>
    </source>
</evidence>
<evidence type="ECO:0000313" key="4">
    <source>
        <dbReference type="Proteomes" id="UP001162802"/>
    </source>
</evidence>